<dbReference type="AlphaFoldDB" id="A0A6H1NXD0"/>
<reference evidence="1 2" key="1">
    <citation type="submission" date="2020-04" db="EMBL/GenBank/DDBJ databases">
        <title>Genome-Wide Identification of 5-Methylcytosine Sites in Bacterial Genomes By High-Throughput Sequencing of MspJI Restriction Fragments.</title>
        <authorList>
            <person name="Wu V."/>
        </authorList>
    </citation>
    <scope>NUCLEOTIDE SEQUENCE [LARGE SCALE GENOMIC DNA]</scope>
    <source>
        <strain evidence="1 2">S2</strain>
    </source>
</reference>
<dbReference type="EMBL" id="CP051128">
    <property type="protein sequence ID" value="QIZ05964.1"/>
    <property type="molecule type" value="Genomic_DNA"/>
</dbReference>
<reference evidence="1 2" key="2">
    <citation type="submission" date="2020-04" db="EMBL/GenBank/DDBJ databases">
        <authorList>
            <person name="Fomenkov A."/>
            <person name="Anton B.P."/>
            <person name="Roberts R.J."/>
        </authorList>
    </citation>
    <scope>NUCLEOTIDE SEQUENCE [LARGE SCALE GENOMIC DNA]</scope>
    <source>
        <strain evidence="1 2">S2</strain>
    </source>
</reference>
<dbReference type="Pfam" id="PF10704">
    <property type="entry name" value="DUF2508"/>
    <property type="match status" value="1"/>
</dbReference>
<dbReference type="InterPro" id="IPR019644">
    <property type="entry name" value="DUF2508"/>
</dbReference>
<name>A0A6H1NXD0_PRIMG</name>
<accession>A0A6H1NXD0</accession>
<organism evidence="1 2">
    <name type="scientific">Priestia megaterium</name>
    <name type="common">Bacillus megaterium</name>
    <dbReference type="NCBI Taxonomy" id="1404"/>
    <lineage>
        <taxon>Bacteria</taxon>
        <taxon>Bacillati</taxon>
        <taxon>Bacillota</taxon>
        <taxon>Bacilli</taxon>
        <taxon>Bacillales</taxon>
        <taxon>Bacillaceae</taxon>
        <taxon>Priestia</taxon>
    </lineage>
</organism>
<proteinExistence type="predicted"/>
<protein>
    <submittedName>
        <fullName evidence="1">YaaL family protein</fullName>
    </submittedName>
</protein>
<sequence>MFFQRKGRLRKEYNEKLLMQLNRYKEHWQQEKLLLEKSFDPSEEVICQTKIAEAKYIFLLKEAKQRNVTLMRS</sequence>
<gene>
    <name evidence="1" type="ORF">HFZ78_03710</name>
</gene>
<evidence type="ECO:0000313" key="1">
    <source>
        <dbReference type="EMBL" id="QIZ05964.1"/>
    </source>
</evidence>
<evidence type="ECO:0000313" key="2">
    <source>
        <dbReference type="Proteomes" id="UP000501868"/>
    </source>
</evidence>
<dbReference type="Proteomes" id="UP000501868">
    <property type="component" value="Chromosome"/>
</dbReference>